<dbReference type="RefSeq" id="WP_117365256.1">
    <property type="nucleotide sequence ID" value="NZ_CP027033.1"/>
</dbReference>
<protein>
    <submittedName>
        <fullName evidence="2">Uncharacterized protein</fullName>
    </submittedName>
</protein>
<organism evidence="2 5">
    <name type="scientific">Natrarchaeobaculum sulfurireducens</name>
    <dbReference type="NCBI Taxonomy" id="2044521"/>
    <lineage>
        <taxon>Archaea</taxon>
        <taxon>Methanobacteriati</taxon>
        <taxon>Methanobacteriota</taxon>
        <taxon>Stenosarchaea group</taxon>
        <taxon>Halobacteria</taxon>
        <taxon>Halobacteriales</taxon>
        <taxon>Natrialbaceae</taxon>
        <taxon>Natrarchaeobaculum</taxon>
    </lineage>
</organism>
<feature type="region of interest" description="Disordered" evidence="1">
    <location>
        <begin position="81"/>
        <end position="116"/>
    </location>
</feature>
<accession>A0A346PIC7</accession>
<reference evidence="5" key="1">
    <citation type="submission" date="2017-10" db="EMBL/GenBank/DDBJ databases">
        <title>Phenotypic and genomic properties of facultatively anaerobic sulfur-reducing natronoarchaea from hypersaline soda lakes.</title>
        <authorList>
            <person name="Sorokin D.Y."/>
            <person name="Kublanov I.V."/>
            <person name="Roman P."/>
            <person name="Sinninghe Damste J.S."/>
            <person name="Golyshin P.N."/>
            <person name="Rojo D."/>
            <person name="Ciordia S."/>
            <person name="Mena Md.C."/>
            <person name="Ferrer M."/>
            <person name="Messina E."/>
            <person name="Smedile F."/>
            <person name="La Spada G."/>
            <person name="La Cono V."/>
            <person name="Yakimov M.M."/>
        </authorList>
    </citation>
    <scope>NUCLEOTIDE SEQUENCE [LARGE SCALE GENOMIC DNA]</scope>
    <source>
        <strain evidence="5">AArc1</strain>
    </source>
</reference>
<dbReference type="EMBL" id="CP024047">
    <property type="protein sequence ID" value="AXR79272.1"/>
    <property type="molecule type" value="Genomic_DNA"/>
</dbReference>
<gene>
    <name evidence="2" type="ORF">AArc1_2964</name>
    <name evidence="3" type="ORF">AArcMg_0629</name>
</gene>
<name>A0A346PIC7_9EURY</name>
<dbReference type="EMBL" id="CP027033">
    <property type="protein sequence ID" value="AXR80652.1"/>
    <property type="molecule type" value="Genomic_DNA"/>
</dbReference>
<evidence type="ECO:0000313" key="2">
    <source>
        <dbReference type="EMBL" id="AXR79272.1"/>
    </source>
</evidence>
<dbReference type="KEGG" id="nag:AArcMg_0629"/>
<keyword evidence="4" id="KW-1185">Reference proteome</keyword>
<evidence type="ECO:0000313" key="4">
    <source>
        <dbReference type="Proteomes" id="UP000258613"/>
    </source>
</evidence>
<accession>A0A346PMA7</accession>
<reference evidence="4" key="2">
    <citation type="submission" date="2018-02" db="EMBL/GenBank/DDBJ databases">
        <title>Phenotypic and genomic properties of facultatively anaerobic sulfur-reducing natronoarchaea from hypersaline soda lakes.</title>
        <authorList>
            <person name="Sorokin D.Y."/>
            <person name="Kublanov I.V."/>
            <person name="Roman P."/>
            <person name="Sinninghe Damste J.S."/>
            <person name="Golyshin P.N."/>
            <person name="Rojo D."/>
            <person name="Ciordia S."/>
            <person name="Mena M.D.C."/>
            <person name="Ferrer M."/>
            <person name="Messina E."/>
            <person name="Smedile F."/>
            <person name="La Spada G."/>
            <person name="La Cono V."/>
            <person name="Yakimov M.M."/>
        </authorList>
    </citation>
    <scope>NUCLEOTIDE SEQUENCE [LARGE SCALE GENOMIC DNA]</scope>
    <source>
        <strain evidence="4">AArc-Mg</strain>
    </source>
</reference>
<dbReference type="GeneID" id="42486215"/>
<evidence type="ECO:0000256" key="1">
    <source>
        <dbReference type="SAM" id="MobiDB-lite"/>
    </source>
</evidence>
<sequence length="116" mass="12880">MPQQIQSAIEDLDRLESVAEFADTQATRRGDEYAAGIADALKDVAHLQKEFMIEENPLTQEFSQCSQQLLQQGSQQLQQYQQPEMQELADTAGRALESVTSGIQSMPTGGHQQGQR</sequence>
<dbReference type="Proteomes" id="UP000258707">
    <property type="component" value="Chromosome"/>
</dbReference>
<evidence type="ECO:0000313" key="3">
    <source>
        <dbReference type="EMBL" id="AXR80652.1"/>
    </source>
</evidence>
<dbReference type="AlphaFoldDB" id="A0A346PIC7"/>
<evidence type="ECO:0000313" key="5">
    <source>
        <dbReference type="Proteomes" id="UP000258707"/>
    </source>
</evidence>
<feature type="compositionally biased region" description="Polar residues" evidence="1">
    <location>
        <begin position="98"/>
        <end position="107"/>
    </location>
</feature>
<dbReference type="KEGG" id="nan:AArc1_2964"/>
<proteinExistence type="predicted"/>
<dbReference type="Proteomes" id="UP000258613">
    <property type="component" value="Chromosome"/>
</dbReference>
<reference evidence="2" key="3">
    <citation type="journal article" date="2019" name="Int. J. Syst. Evol. Microbiol.">
        <title>Natronolimnobius sulfurireducens sp. nov. and Halalkaliarchaeum desulfuricum gen. nov., sp. nov., the first sulfur-respiring alkaliphilic haloarchaea from hypersaline alkaline lakes.</title>
        <authorList>
            <person name="Sorokin D.Y."/>
            <person name="Yakimov M."/>
            <person name="Messina E."/>
            <person name="Merkel A.Y."/>
            <person name="Bale N.J."/>
            <person name="Sinninghe Damste J.S."/>
        </authorList>
    </citation>
    <scope>NUCLEOTIDE SEQUENCE</scope>
    <source>
        <strain evidence="3">AArc-Mg</strain>
        <strain evidence="2">AArc1</strain>
    </source>
</reference>